<dbReference type="InterPro" id="IPR052964">
    <property type="entry name" value="Sporulation_signal_mat"/>
</dbReference>
<proteinExistence type="predicted"/>
<feature type="transmembrane region" description="Helical" evidence="5">
    <location>
        <begin position="72"/>
        <end position="89"/>
    </location>
</feature>
<name>A0ABU9N6P3_9FLAO</name>
<evidence type="ECO:0000256" key="2">
    <source>
        <dbReference type="ARBA" id="ARBA00022692"/>
    </source>
</evidence>
<evidence type="ECO:0000256" key="1">
    <source>
        <dbReference type="ARBA" id="ARBA00004127"/>
    </source>
</evidence>
<feature type="transmembrane region" description="Helical" evidence="5">
    <location>
        <begin position="12"/>
        <end position="30"/>
    </location>
</feature>
<feature type="transmembrane region" description="Helical" evidence="5">
    <location>
        <begin position="120"/>
        <end position="137"/>
    </location>
</feature>
<evidence type="ECO:0000313" key="7">
    <source>
        <dbReference type="EMBL" id="MEM0542916.1"/>
    </source>
</evidence>
<feature type="transmembrane region" description="Helical" evidence="5">
    <location>
        <begin position="266"/>
        <end position="284"/>
    </location>
</feature>
<keyword evidence="8" id="KW-1185">Reference proteome</keyword>
<keyword evidence="3 5" id="KW-1133">Transmembrane helix</keyword>
<dbReference type="InterPro" id="IPR011020">
    <property type="entry name" value="HTTM-like"/>
</dbReference>
<dbReference type="RefSeq" id="WP_342696119.1">
    <property type="nucleotide sequence ID" value="NZ_JBCGDO010000012.1"/>
</dbReference>
<protein>
    <recommendedName>
        <fullName evidence="6">HTTM-like domain-containing protein</fullName>
    </recommendedName>
</protein>
<keyword evidence="4 5" id="KW-0472">Membrane</keyword>
<feature type="domain" description="HTTM-like" evidence="6">
    <location>
        <begin position="11"/>
        <end position="279"/>
    </location>
</feature>
<dbReference type="PANTHER" id="PTHR39535">
    <property type="entry name" value="SPORULATION-DELAYING PROTEIN SDPB"/>
    <property type="match status" value="1"/>
</dbReference>
<feature type="transmembrane region" description="Helical" evidence="5">
    <location>
        <begin position="213"/>
        <end position="235"/>
    </location>
</feature>
<dbReference type="EMBL" id="JBCGDO010000012">
    <property type="protein sequence ID" value="MEM0542916.1"/>
    <property type="molecule type" value="Genomic_DNA"/>
</dbReference>
<comment type="subcellular location">
    <subcellularLocation>
        <location evidence="1">Endomembrane system</location>
        <topology evidence="1">Multi-pass membrane protein</topology>
    </subcellularLocation>
</comment>
<comment type="caution">
    <text evidence="7">The sequence shown here is derived from an EMBL/GenBank/DDBJ whole genome shotgun (WGS) entry which is preliminary data.</text>
</comment>
<gene>
    <name evidence="7" type="ORF">WFZ85_09815</name>
</gene>
<evidence type="ECO:0000313" key="8">
    <source>
        <dbReference type="Proteomes" id="UP001460072"/>
    </source>
</evidence>
<evidence type="ECO:0000256" key="4">
    <source>
        <dbReference type="ARBA" id="ARBA00023136"/>
    </source>
</evidence>
<evidence type="ECO:0000256" key="5">
    <source>
        <dbReference type="SAM" id="Phobius"/>
    </source>
</evidence>
<dbReference type="PANTHER" id="PTHR39535:SF2">
    <property type="entry name" value="HTTM DOMAIN-CONTAINING PROTEIN"/>
    <property type="match status" value="1"/>
</dbReference>
<organism evidence="7 8">
    <name type="scientific">Flavobacterium aureirubrum</name>
    <dbReference type="NCBI Taxonomy" id="3133147"/>
    <lineage>
        <taxon>Bacteria</taxon>
        <taxon>Pseudomonadati</taxon>
        <taxon>Bacteroidota</taxon>
        <taxon>Flavobacteriia</taxon>
        <taxon>Flavobacteriales</taxon>
        <taxon>Flavobacteriaceae</taxon>
        <taxon>Flavobacterium</taxon>
    </lineage>
</organism>
<evidence type="ECO:0000256" key="3">
    <source>
        <dbReference type="ARBA" id="ARBA00022989"/>
    </source>
</evidence>
<dbReference type="SMART" id="SM00752">
    <property type="entry name" value="HTTM"/>
    <property type="match status" value="1"/>
</dbReference>
<evidence type="ECO:0000259" key="6">
    <source>
        <dbReference type="SMART" id="SM00752"/>
    </source>
</evidence>
<dbReference type="Proteomes" id="UP001460072">
    <property type="component" value="Unassembled WGS sequence"/>
</dbReference>
<feature type="transmembrane region" description="Helical" evidence="5">
    <location>
        <begin position="242"/>
        <end position="260"/>
    </location>
</feature>
<sequence>MKKIIDNFSIENKFSFYSAFFRIFICFHLLKKVFLSWEYKDLLYMSKSFFVHEESGLLDFFNINSNVLRENFQFFYFFYVILILFYFFGIGKNLTALILFIFYEILQNLCPSILNGGDNLLKFIMIYMIFIDSYNYFSISPKLFKNPEYLKFNVFLSNLGGFSICLHLCLAYFISAIHKIHADLWFNGIATYYTMSLERFRGTNYNLSLAKNAIFVTLSTYATILIELFYPALVWFKNTKKLIIILAVILHISIYVFMMIYDFQLVFIFVQGFFIANNDWISFYEKLKSKINKYGKQAYNIH</sequence>
<accession>A0ABU9N6P3</accession>
<reference evidence="7 8" key="1">
    <citation type="submission" date="2024-03" db="EMBL/GenBank/DDBJ databases">
        <title>Two novel species of the genus Flavobacterium exhibiting potentially degradation of complex polysaccharides.</title>
        <authorList>
            <person name="Lian X."/>
        </authorList>
    </citation>
    <scope>NUCLEOTIDE SEQUENCE [LARGE SCALE GENOMIC DNA]</scope>
    <source>
        <strain evidence="8">j3</strain>
    </source>
</reference>
<feature type="transmembrane region" description="Helical" evidence="5">
    <location>
        <begin position="149"/>
        <end position="174"/>
    </location>
</feature>
<keyword evidence="2 5" id="KW-0812">Transmembrane</keyword>